<keyword evidence="6 7" id="KW-0472">Membrane</keyword>
<dbReference type="PANTHER" id="PTHR40043">
    <property type="entry name" value="UPF0719 INNER MEMBRANE PROTEIN YJFL"/>
    <property type="match status" value="1"/>
</dbReference>
<dbReference type="InterPro" id="IPR007140">
    <property type="entry name" value="DUF350"/>
</dbReference>
<organism evidence="8 9">
    <name type="scientific">Pilimelia anulata</name>
    <dbReference type="NCBI Taxonomy" id="53371"/>
    <lineage>
        <taxon>Bacteria</taxon>
        <taxon>Bacillati</taxon>
        <taxon>Actinomycetota</taxon>
        <taxon>Actinomycetes</taxon>
        <taxon>Micromonosporales</taxon>
        <taxon>Micromonosporaceae</taxon>
        <taxon>Pilimelia</taxon>
    </lineage>
</organism>
<feature type="transmembrane region" description="Helical" evidence="7">
    <location>
        <begin position="154"/>
        <end position="178"/>
    </location>
</feature>
<name>A0A8J3B476_9ACTN</name>
<feature type="transmembrane region" description="Helical" evidence="7">
    <location>
        <begin position="227"/>
        <end position="248"/>
    </location>
</feature>
<protein>
    <recommendedName>
        <fullName evidence="10">DUF350 domain-containing protein</fullName>
    </recommendedName>
</protein>
<sequence>MFLETLGDYAGNLGHAALILAIVALFVGGGWHLLNLITHVDDNAELFERRNAAYLIQRLGLSVAQVIGILPAIEHYDRAHWGVSAGWLAIECAYVLLAVLVARPVVDRLVLPRVNNMELLRGGSLTVGVTEAGFYLGTGFVVNGSLTGDAGSLLTYVTSTLGFYVLGLALVAGVFWLHELVTPYHLRERIAGGSLPAAIEVAGVLTALGIVVREGVAGDFDTWGASVARFGATVVLAVAALYAFRWLIDRLVLRGLTVRATQNADNPVAATLLAGLLVGAAFAVAAVVRTQL</sequence>
<keyword evidence="9" id="KW-1185">Reference proteome</keyword>
<feature type="transmembrane region" description="Helical" evidence="7">
    <location>
        <begin position="268"/>
        <end position="288"/>
    </location>
</feature>
<evidence type="ECO:0000256" key="2">
    <source>
        <dbReference type="ARBA" id="ARBA00005779"/>
    </source>
</evidence>
<dbReference type="PANTHER" id="PTHR40043:SF1">
    <property type="entry name" value="UPF0719 INNER MEMBRANE PROTEIN YJFL"/>
    <property type="match status" value="1"/>
</dbReference>
<keyword evidence="4 7" id="KW-0812">Transmembrane</keyword>
<reference evidence="8" key="1">
    <citation type="journal article" date="2014" name="Int. J. Syst. Evol. Microbiol.">
        <title>Complete genome sequence of Corynebacterium casei LMG S-19264T (=DSM 44701T), isolated from a smear-ripened cheese.</title>
        <authorList>
            <consortium name="US DOE Joint Genome Institute (JGI-PGF)"/>
            <person name="Walter F."/>
            <person name="Albersmeier A."/>
            <person name="Kalinowski J."/>
            <person name="Ruckert C."/>
        </authorList>
    </citation>
    <scope>NUCLEOTIDE SEQUENCE</scope>
    <source>
        <strain evidence="8">JCM 3090</strain>
    </source>
</reference>
<evidence type="ECO:0008006" key="10">
    <source>
        <dbReference type="Google" id="ProtNLM"/>
    </source>
</evidence>
<evidence type="ECO:0000256" key="1">
    <source>
        <dbReference type="ARBA" id="ARBA00004651"/>
    </source>
</evidence>
<comment type="subcellular location">
    <subcellularLocation>
        <location evidence="1">Cell membrane</location>
        <topology evidence="1">Multi-pass membrane protein</topology>
    </subcellularLocation>
</comment>
<evidence type="ECO:0000256" key="5">
    <source>
        <dbReference type="ARBA" id="ARBA00022989"/>
    </source>
</evidence>
<evidence type="ECO:0000313" key="8">
    <source>
        <dbReference type="EMBL" id="GGJ93236.1"/>
    </source>
</evidence>
<feature type="transmembrane region" description="Helical" evidence="7">
    <location>
        <begin position="123"/>
        <end position="142"/>
    </location>
</feature>
<feature type="transmembrane region" description="Helical" evidence="7">
    <location>
        <begin position="12"/>
        <end position="34"/>
    </location>
</feature>
<evidence type="ECO:0000256" key="3">
    <source>
        <dbReference type="ARBA" id="ARBA00022475"/>
    </source>
</evidence>
<feature type="transmembrane region" description="Helical" evidence="7">
    <location>
        <begin position="190"/>
        <end position="212"/>
    </location>
</feature>
<evidence type="ECO:0000313" key="9">
    <source>
        <dbReference type="Proteomes" id="UP000649739"/>
    </source>
</evidence>
<keyword evidence="3" id="KW-1003">Cell membrane</keyword>
<comment type="caution">
    <text evidence="8">The sequence shown here is derived from an EMBL/GenBank/DDBJ whole genome shotgun (WGS) entry which is preliminary data.</text>
</comment>
<keyword evidence="5 7" id="KW-1133">Transmembrane helix</keyword>
<evidence type="ECO:0000256" key="7">
    <source>
        <dbReference type="SAM" id="Phobius"/>
    </source>
</evidence>
<dbReference type="Proteomes" id="UP000649739">
    <property type="component" value="Unassembled WGS sequence"/>
</dbReference>
<dbReference type="AlphaFoldDB" id="A0A8J3B476"/>
<dbReference type="Pfam" id="PF03994">
    <property type="entry name" value="DUF350"/>
    <property type="match status" value="2"/>
</dbReference>
<feature type="transmembrane region" description="Helical" evidence="7">
    <location>
        <begin position="79"/>
        <end position="102"/>
    </location>
</feature>
<comment type="similarity">
    <text evidence="2">Belongs to the UPF0719 family.</text>
</comment>
<dbReference type="RefSeq" id="WP_189170149.1">
    <property type="nucleotide sequence ID" value="NZ_BMQB01000004.1"/>
</dbReference>
<evidence type="ECO:0000256" key="4">
    <source>
        <dbReference type="ARBA" id="ARBA00022692"/>
    </source>
</evidence>
<dbReference type="GO" id="GO:0005886">
    <property type="term" value="C:plasma membrane"/>
    <property type="evidence" value="ECO:0007669"/>
    <property type="project" value="UniProtKB-SubCell"/>
</dbReference>
<reference evidence="8" key="2">
    <citation type="submission" date="2020-09" db="EMBL/GenBank/DDBJ databases">
        <authorList>
            <person name="Sun Q."/>
            <person name="Ohkuma M."/>
        </authorList>
    </citation>
    <scope>NUCLEOTIDE SEQUENCE</scope>
    <source>
        <strain evidence="8">JCM 3090</strain>
    </source>
</reference>
<dbReference type="EMBL" id="BMQB01000004">
    <property type="protein sequence ID" value="GGJ93236.1"/>
    <property type="molecule type" value="Genomic_DNA"/>
</dbReference>
<evidence type="ECO:0000256" key="6">
    <source>
        <dbReference type="ARBA" id="ARBA00023136"/>
    </source>
</evidence>
<proteinExistence type="inferred from homology"/>
<accession>A0A8J3B476</accession>
<feature type="transmembrane region" description="Helical" evidence="7">
    <location>
        <begin position="55"/>
        <end position="73"/>
    </location>
</feature>
<gene>
    <name evidence="8" type="ORF">GCM10010123_23870</name>
</gene>